<dbReference type="EMBL" id="CAFBLK010000016">
    <property type="protein sequence ID" value="CAB4856587.1"/>
    <property type="molecule type" value="Genomic_DNA"/>
</dbReference>
<sequence>MDQTGIFIAGTIVTAIVFTGGFLYAMFTFGRWADRNEIEGS</sequence>
<evidence type="ECO:0000313" key="6">
    <source>
        <dbReference type="EMBL" id="CAB4982960.1"/>
    </source>
</evidence>
<evidence type="ECO:0000313" key="2">
    <source>
        <dbReference type="EMBL" id="CAB4645319.1"/>
    </source>
</evidence>
<name>A0A6J6VNW1_9ZZZZ</name>
<dbReference type="EMBL" id="CAEZWM010000003">
    <property type="protein sequence ID" value="CAB4645319.1"/>
    <property type="molecule type" value="Genomic_DNA"/>
</dbReference>
<protein>
    <submittedName>
        <fullName evidence="3">Unannotated protein</fullName>
    </submittedName>
</protein>
<dbReference type="EMBL" id="CAFBOR010000045">
    <property type="protein sequence ID" value="CAB4982960.1"/>
    <property type="molecule type" value="Genomic_DNA"/>
</dbReference>
<evidence type="ECO:0000313" key="7">
    <source>
        <dbReference type="EMBL" id="CAB5003090.1"/>
    </source>
</evidence>
<keyword evidence="1" id="KW-0812">Transmembrane</keyword>
<accession>A0A6J6VNW1</accession>
<dbReference type="AlphaFoldDB" id="A0A6J6VNW1"/>
<dbReference type="EMBL" id="CAFAAH010000146">
    <property type="protein sequence ID" value="CAB4800790.1"/>
    <property type="molecule type" value="Genomic_DNA"/>
</dbReference>
<proteinExistence type="predicted"/>
<evidence type="ECO:0000256" key="1">
    <source>
        <dbReference type="SAM" id="Phobius"/>
    </source>
</evidence>
<evidence type="ECO:0000313" key="5">
    <source>
        <dbReference type="EMBL" id="CAB4856587.1"/>
    </source>
</evidence>
<dbReference type="EMBL" id="CAFBPF010000017">
    <property type="protein sequence ID" value="CAB5003090.1"/>
    <property type="molecule type" value="Genomic_DNA"/>
</dbReference>
<gene>
    <name evidence="2" type="ORF">UFOPK2242_00083</name>
    <name evidence="3" type="ORF">UFOPK2925_00419</name>
    <name evidence="4" type="ORF">UFOPK2996_01065</name>
    <name evidence="5" type="ORF">UFOPK3317_00174</name>
    <name evidence="6" type="ORF">UFOPK3974_00464</name>
    <name evidence="7" type="ORF">UFOPK4071_00256</name>
</gene>
<keyword evidence="1" id="KW-1133">Transmembrane helix</keyword>
<evidence type="ECO:0000313" key="4">
    <source>
        <dbReference type="EMBL" id="CAB4800790.1"/>
    </source>
</evidence>
<organism evidence="3">
    <name type="scientific">freshwater metagenome</name>
    <dbReference type="NCBI Taxonomy" id="449393"/>
    <lineage>
        <taxon>unclassified sequences</taxon>
        <taxon>metagenomes</taxon>
        <taxon>ecological metagenomes</taxon>
    </lineage>
</organism>
<reference evidence="3" key="1">
    <citation type="submission" date="2020-05" db="EMBL/GenBank/DDBJ databases">
        <authorList>
            <person name="Chiriac C."/>
            <person name="Salcher M."/>
            <person name="Ghai R."/>
            <person name="Kavagutti S V."/>
        </authorList>
    </citation>
    <scope>NUCLEOTIDE SEQUENCE</scope>
</reference>
<feature type="transmembrane region" description="Helical" evidence="1">
    <location>
        <begin position="6"/>
        <end position="27"/>
    </location>
</feature>
<dbReference type="EMBL" id="CAEZZU010000040">
    <property type="protein sequence ID" value="CAB4773710.1"/>
    <property type="molecule type" value="Genomic_DNA"/>
</dbReference>
<evidence type="ECO:0000313" key="3">
    <source>
        <dbReference type="EMBL" id="CAB4773710.1"/>
    </source>
</evidence>
<keyword evidence="1" id="KW-0472">Membrane</keyword>